<dbReference type="Proteomes" id="UP001516400">
    <property type="component" value="Unassembled WGS sequence"/>
</dbReference>
<protein>
    <submittedName>
        <fullName evidence="2">Uncharacterized protein</fullName>
    </submittedName>
</protein>
<evidence type="ECO:0000313" key="2">
    <source>
        <dbReference type="EMBL" id="KAL3271575.1"/>
    </source>
</evidence>
<accession>A0ABD2MYK5</accession>
<sequence>METVKEITAKGGYSDISLKWLEILSYLDVETLQIIEDKVMRTINIRYGDFIEDNLRNDPEFSHLFEKDIKIPESSSEKSKYRKPVMNGDKCLLVKQPNKVENKAETYNAISNYSINENPRIRKQVKTKNSSHRMKNIPKSKMSLEGNELIEKNTLIQPNYSKSLGKNSTFVNNAPVLVVLNPPHIENPFSFTEAKEIINASHCGSLNLNENIHEKNNFFANMDLTMNCEKKTGTSKPQQADKSGSSSKTKEKNQSLR</sequence>
<reference evidence="2 3" key="1">
    <citation type="journal article" date="2021" name="BMC Biol.">
        <title>Horizontally acquired antibacterial genes associated with adaptive radiation of ladybird beetles.</title>
        <authorList>
            <person name="Li H.S."/>
            <person name="Tang X.F."/>
            <person name="Huang Y.H."/>
            <person name="Xu Z.Y."/>
            <person name="Chen M.L."/>
            <person name="Du X.Y."/>
            <person name="Qiu B.Y."/>
            <person name="Chen P.T."/>
            <person name="Zhang W."/>
            <person name="Slipinski A."/>
            <person name="Escalona H.E."/>
            <person name="Waterhouse R.M."/>
            <person name="Zwick A."/>
            <person name="Pang H."/>
        </authorList>
    </citation>
    <scope>NUCLEOTIDE SEQUENCE [LARGE SCALE GENOMIC DNA]</scope>
    <source>
        <strain evidence="2">SYSU2018</strain>
    </source>
</reference>
<proteinExistence type="predicted"/>
<dbReference type="AlphaFoldDB" id="A0ABD2MYK5"/>
<name>A0ABD2MYK5_9CUCU</name>
<keyword evidence="3" id="KW-1185">Reference proteome</keyword>
<gene>
    <name evidence="2" type="ORF">HHI36_022050</name>
</gene>
<feature type="compositionally biased region" description="Polar residues" evidence="1">
    <location>
        <begin position="234"/>
        <end position="247"/>
    </location>
</feature>
<evidence type="ECO:0000256" key="1">
    <source>
        <dbReference type="SAM" id="MobiDB-lite"/>
    </source>
</evidence>
<comment type="caution">
    <text evidence="2">The sequence shown here is derived from an EMBL/GenBank/DDBJ whole genome shotgun (WGS) entry which is preliminary data.</text>
</comment>
<feature type="compositionally biased region" description="Basic and acidic residues" evidence="1">
    <location>
        <begin position="248"/>
        <end position="257"/>
    </location>
</feature>
<organism evidence="2 3">
    <name type="scientific">Cryptolaemus montrouzieri</name>
    <dbReference type="NCBI Taxonomy" id="559131"/>
    <lineage>
        <taxon>Eukaryota</taxon>
        <taxon>Metazoa</taxon>
        <taxon>Ecdysozoa</taxon>
        <taxon>Arthropoda</taxon>
        <taxon>Hexapoda</taxon>
        <taxon>Insecta</taxon>
        <taxon>Pterygota</taxon>
        <taxon>Neoptera</taxon>
        <taxon>Endopterygota</taxon>
        <taxon>Coleoptera</taxon>
        <taxon>Polyphaga</taxon>
        <taxon>Cucujiformia</taxon>
        <taxon>Coccinelloidea</taxon>
        <taxon>Coccinellidae</taxon>
        <taxon>Scymninae</taxon>
        <taxon>Scymnini</taxon>
        <taxon>Cryptolaemus</taxon>
    </lineage>
</organism>
<feature type="region of interest" description="Disordered" evidence="1">
    <location>
        <begin position="229"/>
        <end position="257"/>
    </location>
</feature>
<evidence type="ECO:0000313" key="3">
    <source>
        <dbReference type="Proteomes" id="UP001516400"/>
    </source>
</evidence>
<dbReference type="EMBL" id="JABFTP020000042">
    <property type="protein sequence ID" value="KAL3271575.1"/>
    <property type="molecule type" value="Genomic_DNA"/>
</dbReference>